<gene>
    <name evidence="1" type="ORF">CPG37_07120</name>
</gene>
<evidence type="ECO:0000313" key="2">
    <source>
        <dbReference type="Proteomes" id="UP000221384"/>
    </source>
</evidence>
<accession>A0ABX4LPE3</accession>
<protein>
    <submittedName>
        <fullName evidence="1">Baseplate assembly protein</fullName>
    </submittedName>
</protein>
<name>A0ABX4LPE3_9BACT</name>
<dbReference type="RefSeq" id="WP_099334388.1">
    <property type="nucleotide sequence ID" value="NZ_CP042812.1"/>
</dbReference>
<proteinExistence type="predicted"/>
<dbReference type="Gene3D" id="3.10.450.40">
    <property type="match status" value="1"/>
</dbReference>
<evidence type="ECO:0000313" key="1">
    <source>
        <dbReference type="EMBL" id="PHO09780.1"/>
    </source>
</evidence>
<dbReference type="SUPFAM" id="SSF160719">
    <property type="entry name" value="gpW/gp25-like"/>
    <property type="match status" value="1"/>
</dbReference>
<comment type="caution">
    <text evidence="1">The sequence shown here is derived from an EMBL/GenBank/DDBJ whole genome shotgun (WGS) entry which is preliminary data.</text>
</comment>
<organism evidence="1 2">
    <name type="scientific">Malaciobacter canalis</name>
    <dbReference type="NCBI Taxonomy" id="1912871"/>
    <lineage>
        <taxon>Bacteria</taxon>
        <taxon>Pseudomonadati</taxon>
        <taxon>Campylobacterota</taxon>
        <taxon>Epsilonproteobacteria</taxon>
        <taxon>Campylobacterales</taxon>
        <taxon>Arcobacteraceae</taxon>
        <taxon>Malaciobacter</taxon>
    </lineage>
</organism>
<reference evidence="1 2" key="1">
    <citation type="submission" date="2017-09" db="EMBL/GenBank/DDBJ databases">
        <authorList>
            <person name="Perez-Cataluna A."/>
            <person name="Figueras M.J."/>
            <person name="Salas-Masso N."/>
        </authorList>
    </citation>
    <scope>NUCLEOTIDE SEQUENCE [LARGE SCALE GENOMIC DNA]</scope>
    <source>
        <strain evidence="1 2">F138-33</strain>
    </source>
</reference>
<keyword evidence="2" id="KW-1185">Reference proteome</keyword>
<dbReference type="EMBL" id="NWVW01000007">
    <property type="protein sequence ID" value="PHO09780.1"/>
    <property type="molecule type" value="Genomic_DNA"/>
</dbReference>
<dbReference type="Proteomes" id="UP000221384">
    <property type="component" value="Unassembled WGS sequence"/>
</dbReference>
<sequence length="115" mass="13418">MKTIKVISNVATSVFGVSMEKSFTRMTTTPLKSRTLRPTFGSRMHELIDKVMDEKWRLLFRKYLFECFFDENNEPWDKRFKAKSVEIISVDALTGSVKASIKFEEFEIETQMGGF</sequence>